<comment type="caution">
    <text evidence="2">The sequence shown here is derived from an EMBL/GenBank/DDBJ whole genome shotgun (WGS) entry which is preliminary data.</text>
</comment>
<dbReference type="Gene3D" id="1.10.287.3810">
    <property type="match status" value="1"/>
</dbReference>
<keyword evidence="3" id="KW-1185">Reference proteome</keyword>
<keyword evidence="1" id="KW-0823">Tryptophan catabolism</keyword>
<name>A0ABD2B2Z7_VESSQ</name>
<dbReference type="Proteomes" id="UP001607302">
    <property type="component" value="Unassembled WGS sequence"/>
</dbReference>
<keyword evidence="1" id="KW-0560">Oxidoreductase</keyword>
<dbReference type="AlphaFoldDB" id="A0ABD2B2Z7"/>
<dbReference type="GO" id="GO:0019441">
    <property type="term" value="P:L-tryptophan catabolic process to kynurenine"/>
    <property type="evidence" value="ECO:0007669"/>
    <property type="project" value="UniProtKB-UniRule"/>
</dbReference>
<dbReference type="Gene3D" id="1.20.58.480">
    <property type="match status" value="1"/>
</dbReference>
<dbReference type="PANTHER" id="PTHR10138">
    <property type="entry name" value="TRYPTOPHAN 2,3-DIOXYGENASE"/>
    <property type="match status" value="1"/>
</dbReference>
<dbReference type="EMBL" id="JAUDFV010000133">
    <property type="protein sequence ID" value="KAL2727038.1"/>
    <property type="molecule type" value="Genomic_DNA"/>
</dbReference>
<dbReference type="GO" id="GO:0020037">
    <property type="term" value="F:heme binding"/>
    <property type="evidence" value="ECO:0007669"/>
    <property type="project" value="UniProtKB-UniRule"/>
</dbReference>
<comment type="catalytic activity">
    <reaction evidence="1">
        <text>L-tryptophan + O2 = N-formyl-L-kynurenine</text>
        <dbReference type="Rhea" id="RHEA:24536"/>
        <dbReference type="ChEBI" id="CHEBI:15379"/>
        <dbReference type="ChEBI" id="CHEBI:57912"/>
        <dbReference type="ChEBI" id="CHEBI:58629"/>
        <dbReference type="EC" id="1.13.11.11"/>
    </reaction>
</comment>
<dbReference type="PANTHER" id="PTHR10138:SF0">
    <property type="entry name" value="TRYPTOPHAN 2,3-DIOXYGENASE"/>
    <property type="match status" value="1"/>
</dbReference>
<comment type="caution">
    <text evidence="1">Lacks conserved residue(s) required for the propagation of feature annotation.</text>
</comment>
<proteinExistence type="inferred from homology"/>
<dbReference type="GO" id="GO:0046872">
    <property type="term" value="F:metal ion binding"/>
    <property type="evidence" value="ECO:0007669"/>
    <property type="project" value="UniProtKB-KW"/>
</dbReference>
<dbReference type="InterPro" id="IPR037217">
    <property type="entry name" value="Trp/Indoleamine_2_3_dOase-like"/>
</dbReference>
<keyword evidence="1" id="KW-0408">Iron</keyword>
<evidence type="ECO:0000313" key="3">
    <source>
        <dbReference type="Proteomes" id="UP001607302"/>
    </source>
</evidence>
<accession>A0ABD2B2Z7</accession>
<dbReference type="GO" id="GO:0006727">
    <property type="term" value="P:ommochrome biosynthetic process"/>
    <property type="evidence" value="ECO:0007669"/>
    <property type="project" value="UniProtKB-UniRule"/>
</dbReference>
<comment type="function">
    <text evidence="1">Heme-dependent dioxygenase that catalyzes the oxidative cleavage of the L-tryptophan (L-Trp) pyrrole ring and converts L-tryptophan to N-formyl-L-kynurenine. Catalyzes the oxidative cleavage of the indole moiety.</text>
</comment>
<dbReference type="SUPFAM" id="SSF140959">
    <property type="entry name" value="Indolic compounds 2,3-dioxygenase-like"/>
    <property type="match status" value="1"/>
</dbReference>
<dbReference type="InterPro" id="IPR004981">
    <property type="entry name" value="Trp_2_3_dOase"/>
</dbReference>
<sequence>MACPFSETITDDQSQEGTQLTKGPGLLYGEYLRLDKILSAQKLLSAEYNEEVHDEHLFIITHQAYELWFKQIIYELDSVRSLFTSDSNVYNTTNHTSKIQNGVHILNESRTLEILRRLNRIVLILKLLVDQVTILETMTPLDFMAFRDYLCPASGFQSLQFRLLENKLGVKQEHRVRYNQNYMRVFGRDPKAIEEIKRSEEDPSLSCLVQRWLARTPGLESYDFDFWGKYKRAVEQMLFEQEQTAQGQSEEQTKIYLTSNVQSRQAIFETIFNESLHNALVSRGERRFSYAALQGAVMITLYRDEPRFSQPHQILTALMDIDSLITKWRYNHVIMVQRMIGSQQLGTGGSSGYQYLKSTLSDRYKVFLDLFNLSTFLIPRHLIPPLTKQMKTRLSISWNGWSTDNNQNNAENNIKRS</sequence>
<keyword evidence="1" id="KW-0349">Heme</keyword>
<comment type="subunit">
    <text evidence="1">Homotetramer. Dimer of dimers.</text>
</comment>
<evidence type="ECO:0000313" key="2">
    <source>
        <dbReference type="EMBL" id="KAL2727038.1"/>
    </source>
</evidence>
<dbReference type="HAMAP" id="MF_01972">
    <property type="entry name" value="T23O"/>
    <property type="match status" value="1"/>
</dbReference>
<reference evidence="2 3" key="1">
    <citation type="journal article" date="2024" name="Ann. Entomol. Soc. Am.">
        <title>Genomic analyses of the southern and eastern yellowjacket wasps (Hymenoptera: Vespidae) reveal evolutionary signatures of social life.</title>
        <authorList>
            <person name="Catto M.A."/>
            <person name="Caine P.B."/>
            <person name="Orr S.E."/>
            <person name="Hunt B.G."/>
            <person name="Goodisman M.A.D."/>
        </authorList>
    </citation>
    <scope>NUCLEOTIDE SEQUENCE [LARGE SCALE GENOMIC DNA]</scope>
    <source>
        <strain evidence="2">233</strain>
        <tissue evidence="2">Head and thorax</tissue>
    </source>
</reference>
<dbReference type="GO" id="GO:0004833">
    <property type="term" value="F:L-tryptophan 2,3-dioxygenase activity"/>
    <property type="evidence" value="ECO:0007669"/>
    <property type="project" value="UniProtKB-UniRule"/>
</dbReference>
<comment type="similarity">
    <text evidence="1">Belongs to the tryptophan 2,3-dioxygenase family.</text>
</comment>
<keyword evidence="1" id="KW-0223">Dioxygenase</keyword>
<comment type="pathway">
    <text evidence="1">Amino-acid degradation; L-tryptophan degradation via kynurenine pathway; L-kynurenine from L-tryptophan: step 1/2.</text>
</comment>
<organism evidence="2 3">
    <name type="scientific">Vespula squamosa</name>
    <name type="common">Southern yellow jacket</name>
    <name type="synonym">Wasp</name>
    <dbReference type="NCBI Taxonomy" id="30214"/>
    <lineage>
        <taxon>Eukaryota</taxon>
        <taxon>Metazoa</taxon>
        <taxon>Ecdysozoa</taxon>
        <taxon>Arthropoda</taxon>
        <taxon>Hexapoda</taxon>
        <taxon>Insecta</taxon>
        <taxon>Pterygota</taxon>
        <taxon>Neoptera</taxon>
        <taxon>Endopterygota</taxon>
        <taxon>Hymenoptera</taxon>
        <taxon>Apocrita</taxon>
        <taxon>Aculeata</taxon>
        <taxon>Vespoidea</taxon>
        <taxon>Vespidae</taxon>
        <taxon>Vespinae</taxon>
        <taxon>Vespula</taxon>
    </lineage>
</organism>
<keyword evidence="1" id="KW-0479">Metal-binding</keyword>
<dbReference type="EC" id="1.13.11.11" evidence="1"/>
<evidence type="ECO:0000256" key="1">
    <source>
        <dbReference type="HAMAP-Rule" id="MF_03020"/>
    </source>
</evidence>
<gene>
    <name evidence="2" type="ORF">V1478_007316</name>
</gene>
<comment type="pathway">
    <text evidence="1">Pigment biosynthesis; ommochrome biosynthesis.</text>
</comment>
<dbReference type="Pfam" id="PF03301">
    <property type="entry name" value="Trp_dioxygenase"/>
    <property type="match status" value="1"/>
</dbReference>
<comment type="cofactor">
    <cofactor evidence="1">
        <name>heme</name>
        <dbReference type="ChEBI" id="CHEBI:30413"/>
    </cofactor>
    <text evidence="1">Binds 1 heme group per subunit.</text>
</comment>
<protein>
    <recommendedName>
        <fullName evidence="1">Tryptophan 2,3-dioxygenase</fullName>
        <shortName evidence="1">TDO</shortName>
        <ecNumber evidence="1">1.13.11.11</ecNumber>
    </recommendedName>
    <alternativeName>
        <fullName evidence="1">Tryptamin 2,3-dioxygenase</fullName>
    </alternativeName>
    <alternativeName>
        <fullName evidence="1">Tryptophan oxygenase</fullName>
        <shortName evidence="1">TO</shortName>
        <shortName evidence="1">TRPO</shortName>
    </alternativeName>
    <alternativeName>
        <fullName evidence="1">Tryptophan pyrrolase</fullName>
    </alternativeName>
    <alternativeName>
        <fullName evidence="1">Tryptophanase</fullName>
    </alternativeName>
</protein>